<dbReference type="PANTHER" id="PTHR10582">
    <property type="entry name" value="TRANSIENT RECEPTOR POTENTIAL ION CHANNEL PROTEIN"/>
    <property type="match status" value="1"/>
</dbReference>
<proteinExistence type="predicted"/>
<organism evidence="16 17">
    <name type="scientific">Chytriomyces confervae</name>
    <dbReference type="NCBI Taxonomy" id="246404"/>
    <lineage>
        <taxon>Eukaryota</taxon>
        <taxon>Fungi</taxon>
        <taxon>Fungi incertae sedis</taxon>
        <taxon>Chytridiomycota</taxon>
        <taxon>Chytridiomycota incertae sedis</taxon>
        <taxon>Chytridiomycetes</taxon>
        <taxon>Chytridiales</taxon>
        <taxon>Chytriomycetaceae</taxon>
        <taxon>Chytriomyces</taxon>
    </lineage>
</organism>
<evidence type="ECO:0000313" key="16">
    <source>
        <dbReference type="EMBL" id="TPX73997.1"/>
    </source>
</evidence>
<feature type="transmembrane region" description="Helical" evidence="14">
    <location>
        <begin position="570"/>
        <end position="591"/>
    </location>
</feature>
<evidence type="ECO:0000256" key="11">
    <source>
        <dbReference type="ARBA" id="ARBA00023303"/>
    </source>
</evidence>
<feature type="region of interest" description="Disordered" evidence="13">
    <location>
        <begin position="1"/>
        <end position="29"/>
    </location>
</feature>
<protein>
    <recommendedName>
        <fullName evidence="15">Ion transport domain-containing protein</fullName>
    </recommendedName>
</protein>
<evidence type="ECO:0000256" key="7">
    <source>
        <dbReference type="ARBA" id="ARBA00022837"/>
    </source>
</evidence>
<evidence type="ECO:0000259" key="15">
    <source>
        <dbReference type="Pfam" id="PF00520"/>
    </source>
</evidence>
<evidence type="ECO:0000256" key="9">
    <source>
        <dbReference type="ARBA" id="ARBA00023065"/>
    </source>
</evidence>
<dbReference type="GO" id="GO:0005886">
    <property type="term" value="C:plasma membrane"/>
    <property type="evidence" value="ECO:0007669"/>
    <property type="project" value="UniProtKB-SubCell"/>
</dbReference>
<dbReference type="Pfam" id="PF00023">
    <property type="entry name" value="Ank"/>
    <property type="match status" value="1"/>
</dbReference>
<keyword evidence="11" id="KW-0407">Ion channel</keyword>
<dbReference type="PANTHER" id="PTHR10582:SF2">
    <property type="entry name" value="INACTIVE"/>
    <property type="match status" value="1"/>
</dbReference>
<dbReference type="Proteomes" id="UP000320333">
    <property type="component" value="Unassembled WGS sequence"/>
</dbReference>
<gene>
    <name evidence="16" type="ORF">CcCBS67573_g04743</name>
</gene>
<keyword evidence="4" id="KW-0109">Calcium transport</keyword>
<keyword evidence="17" id="KW-1185">Reference proteome</keyword>
<keyword evidence="9" id="KW-0406">Ion transport</keyword>
<dbReference type="InterPro" id="IPR005821">
    <property type="entry name" value="Ion_trans_dom"/>
</dbReference>
<dbReference type="Gene3D" id="1.25.40.20">
    <property type="entry name" value="Ankyrin repeat-containing domain"/>
    <property type="match status" value="1"/>
</dbReference>
<feature type="transmembrane region" description="Helical" evidence="14">
    <location>
        <begin position="708"/>
        <end position="727"/>
    </location>
</feature>
<comment type="subcellular location">
    <subcellularLocation>
        <location evidence="1">Cell membrane</location>
        <topology evidence="1">Multi-pass membrane protein</topology>
    </subcellularLocation>
</comment>
<keyword evidence="2" id="KW-0813">Transport</keyword>
<dbReference type="GO" id="GO:0005262">
    <property type="term" value="F:calcium channel activity"/>
    <property type="evidence" value="ECO:0007669"/>
    <property type="project" value="TreeGrafter"/>
</dbReference>
<accession>A0A507FEJ3</accession>
<dbReference type="InterPro" id="IPR002110">
    <property type="entry name" value="Ankyrin_rpt"/>
</dbReference>
<dbReference type="Pfam" id="PF00520">
    <property type="entry name" value="Ion_trans"/>
    <property type="match status" value="1"/>
</dbReference>
<feature type="domain" description="Ion transport" evidence="15">
    <location>
        <begin position="712"/>
        <end position="866"/>
    </location>
</feature>
<feature type="transmembrane region" description="Helical" evidence="14">
    <location>
        <begin position="828"/>
        <end position="855"/>
    </location>
</feature>
<dbReference type="PROSITE" id="PS50297">
    <property type="entry name" value="ANK_REP_REGION"/>
    <property type="match status" value="1"/>
</dbReference>
<evidence type="ECO:0000256" key="14">
    <source>
        <dbReference type="SAM" id="Phobius"/>
    </source>
</evidence>
<reference evidence="16 17" key="1">
    <citation type="journal article" date="2019" name="Sci. Rep.">
        <title>Comparative genomics of chytrid fungi reveal insights into the obligate biotrophic and pathogenic lifestyle of Synchytrium endobioticum.</title>
        <authorList>
            <person name="van de Vossenberg B.T.L.H."/>
            <person name="Warris S."/>
            <person name="Nguyen H.D.T."/>
            <person name="van Gent-Pelzer M.P.E."/>
            <person name="Joly D.L."/>
            <person name="van de Geest H.C."/>
            <person name="Bonants P.J.M."/>
            <person name="Smith D.S."/>
            <person name="Levesque C.A."/>
            <person name="van der Lee T.A.J."/>
        </authorList>
    </citation>
    <scope>NUCLEOTIDE SEQUENCE [LARGE SCALE GENOMIC DNA]</scope>
    <source>
        <strain evidence="16 17">CBS 675.73</strain>
    </source>
</reference>
<evidence type="ECO:0000256" key="4">
    <source>
        <dbReference type="ARBA" id="ARBA00022568"/>
    </source>
</evidence>
<dbReference type="InterPro" id="IPR024862">
    <property type="entry name" value="TRPV"/>
</dbReference>
<dbReference type="InterPro" id="IPR036770">
    <property type="entry name" value="Ankyrin_rpt-contain_sf"/>
</dbReference>
<evidence type="ECO:0000256" key="2">
    <source>
        <dbReference type="ARBA" id="ARBA00022448"/>
    </source>
</evidence>
<dbReference type="SUPFAM" id="SSF48403">
    <property type="entry name" value="Ankyrin repeat"/>
    <property type="match status" value="1"/>
</dbReference>
<keyword evidence="7" id="KW-0106">Calcium</keyword>
<evidence type="ECO:0000256" key="8">
    <source>
        <dbReference type="ARBA" id="ARBA00022989"/>
    </source>
</evidence>
<evidence type="ECO:0000256" key="12">
    <source>
        <dbReference type="PROSITE-ProRule" id="PRU00023"/>
    </source>
</evidence>
<feature type="transmembrane region" description="Helical" evidence="14">
    <location>
        <begin position="639"/>
        <end position="664"/>
    </location>
</feature>
<keyword evidence="5 14" id="KW-0812">Transmembrane</keyword>
<dbReference type="SMART" id="SM00248">
    <property type="entry name" value="ANK"/>
    <property type="match status" value="2"/>
</dbReference>
<keyword evidence="8 14" id="KW-1133">Transmembrane helix</keyword>
<dbReference type="AlphaFoldDB" id="A0A507FEJ3"/>
<feature type="transmembrane region" description="Helical" evidence="14">
    <location>
        <begin position="748"/>
        <end position="767"/>
    </location>
</feature>
<dbReference type="OrthoDB" id="2139308at2759"/>
<dbReference type="PROSITE" id="PS50088">
    <property type="entry name" value="ANK_REPEAT"/>
    <property type="match status" value="1"/>
</dbReference>
<feature type="repeat" description="ANK" evidence="12">
    <location>
        <begin position="477"/>
        <end position="504"/>
    </location>
</feature>
<keyword evidence="3" id="KW-1003">Cell membrane</keyword>
<evidence type="ECO:0000256" key="10">
    <source>
        <dbReference type="ARBA" id="ARBA00023136"/>
    </source>
</evidence>
<dbReference type="GO" id="GO:0098703">
    <property type="term" value="P:calcium ion import across plasma membrane"/>
    <property type="evidence" value="ECO:0007669"/>
    <property type="project" value="TreeGrafter"/>
</dbReference>
<evidence type="ECO:0000256" key="3">
    <source>
        <dbReference type="ARBA" id="ARBA00022475"/>
    </source>
</evidence>
<sequence length="1076" mass="122676">MSTTPLGQTLPRNSTLPPNRQPVRRSSTGVDIRQVFVQGHDAAPTIHLHQAQSEHLNNFAKVKERSLAQKVLANVAGAVRCLRTGGQQWDKPIKMEKMLDSAGDLLEEHLQQYALILLPSTWSACLINSYYVPETNRSPCSIWSILLADKEPRPLEFQTYYYKHRQEFLNRHGYNMLLERGSNGESVLCYSILFRKMELVRWMLGCWDYANLPATWGKRGEPTELLKFPLLPQIINMSYQNNQFYGETAAHIVSVIFKDTAANMEEWQEQMYEIENFPNPSPKRKARIAELTKRVEAREAEMKDRLELAALNKSKTLKARKYDMEKSALFWMTRLLANGADVHIPRANGVFFTQDELYLGETVLSFAACSGNKILVQHLIDTVRVDPSTTDSHGNNVLHVLCWWGYAQDNKQVTFSESVALSEPDTDDADVVSAIPEDSIFAFLCNQRSRYDNLDLKDTQDVMRYQRTTDDLKRNEDGDTPLIVAVRRGHTKMVNALLDYKRDILWKFGPIEMAKYSVTELDTYLDAEVMSHKTGALTIAVKEGHIPILKLPIFSKLLESKWARYAKRRFWTSFIFHLVHMLISVFAIGLIPNTQEYYRNPFNVTDTFEPFATRMPSFPSNGIVTGEDRRNVWRIILEVVMAVINVNLLINVFVDVAAVADAGILDGMTNLLRGFSGVEKSTQLLHVGVFAAGVGCRIANAWQAENILWGLYSLIGWGQVFFFTRGFERLGPLGMVLFNVVKRDVPRFLTLSSVFILAFGEAFWLQMGPFGHVRYEANFVPDGTLPPNGGEAGLSEWKELPGALLWTIRGFIIPGTAPPYDDFRNANIAWLAQTLLFIFYFFANILLINVFIAMVGATFNKVQDRASDEWLLSRAHLIMQYDQRILSKHYMQAFWRKIAGSEYPSEAAEYKAMKRKLGKVEMDLARNRKEGTVAERLHLEREKKKFEARLQRVTPETRIGVERFSAGKMFEPKDTANASRKVSGLARRSTILSRAATVRAAPANAVSSVASSTGTDMAWSYFEIWLESERRGGKVRVRRVIASNAESKPYYNDRRVKDKARRNLRARNRRVKELLL</sequence>
<keyword evidence="6" id="KW-0677">Repeat</keyword>
<comment type="caution">
    <text evidence="16">The sequence shown here is derived from an EMBL/GenBank/DDBJ whole genome shotgun (WGS) entry which is preliminary data.</text>
</comment>
<evidence type="ECO:0000256" key="5">
    <source>
        <dbReference type="ARBA" id="ARBA00022692"/>
    </source>
</evidence>
<evidence type="ECO:0000256" key="13">
    <source>
        <dbReference type="SAM" id="MobiDB-lite"/>
    </source>
</evidence>
<evidence type="ECO:0000256" key="6">
    <source>
        <dbReference type="ARBA" id="ARBA00022737"/>
    </source>
</evidence>
<name>A0A507FEJ3_9FUNG</name>
<keyword evidence="12" id="KW-0040">ANK repeat</keyword>
<evidence type="ECO:0000256" key="1">
    <source>
        <dbReference type="ARBA" id="ARBA00004651"/>
    </source>
</evidence>
<keyword evidence="10 14" id="KW-0472">Membrane</keyword>
<dbReference type="EMBL" id="QEAP01000151">
    <property type="protein sequence ID" value="TPX73997.1"/>
    <property type="molecule type" value="Genomic_DNA"/>
</dbReference>
<dbReference type="STRING" id="246404.A0A507FEJ3"/>
<evidence type="ECO:0000313" key="17">
    <source>
        <dbReference type="Proteomes" id="UP000320333"/>
    </source>
</evidence>